<protein>
    <submittedName>
        <fullName evidence="2">Uncharacterized protein</fullName>
    </submittedName>
</protein>
<dbReference type="EMBL" id="LACB01000243">
    <property type="protein sequence ID" value="KAJ9485841.1"/>
    <property type="molecule type" value="Genomic_DNA"/>
</dbReference>
<evidence type="ECO:0000313" key="2">
    <source>
        <dbReference type="EMBL" id="KAJ9485841.1"/>
    </source>
</evidence>
<reference evidence="2" key="2">
    <citation type="journal article" date="2016" name="Fungal Biol.">
        <title>Ochratoxin A production by Penicillium thymicola.</title>
        <authorList>
            <person name="Nguyen H.D.T."/>
            <person name="McMullin D.R."/>
            <person name="Ponomareva E."/>
            <person name="Riley R."/>
            <person name="Pomraning K.R."/>
            <person name="Baker S.E."/>
            <person name="Seifert K.A."/>
        </authorList>
    </citation>
    <scope>NUCLEOTIDE SEQUENCE</scope>
    <source>
        <strain evidence="2">DAOM 180753</strain>
    </source>
</reference>
<evidence type="ECO:0000256" key="1">
    <source>
        <dbReference type="SAM" id="SignalP"/>
    </source>
</evidence>
<keyword evidence="1" id="KW-0732">Signal</keyword>
<feature type="chain" id="PRO_5042605249" evidence="1">
    <location>
        <begin position="21"/>
        <end position="362"/>
    </location>
</feature>
<keyword evidence="3" id="KW-1185">Reference proteome</keyword>
<sequence>MKFTGLTVSLALAGLSYSAAIPVLGNAEDTVSGIEGAVGGVTGPAANIAAPITSTAGGLTGAIKRDGTAALGETVETIPSLANGAVGIAGSAVGTGESLVSGVAGNAENTVSGVGPAGKRQLNNDLIGSTLGSAVPAIIQQAKAGGLSGATKRDGTAALGETVETVPNLANSAVGIAGSAVGTGESLVSGVAGTAENAVSGSAAKRQLNNDLIGSTLGSAVPAIIQQAKAGGLPGAKRDGTDALGETVETVPSLANSAVGIAGSAVGTGESLVSGAAGTAENAVSGSAAKRQLNNDLIGSTLGSAVPAIIQQAKAGGVPGAVKRDAPAALGETVETIPNLANGAITTAGSAVGTAENAVGHA</sequence>
<evidence type="ECO:0000313" key="3">
    <source>
        <dbReference type="Proteomes" id="UP001227192"/>
    </source>
</evidence>
<accession>A0AAI9TF42</accession>
<organism evidence="2 3">
    <name type="scientific">Penicillium thymicola</name>
    <dbReference type="NCBI Taxonomy" id="293382"/>
    <lineage>
        <taxon>Eukaryota</taxon>
        <taxon>Fungi</taxon>
        <taxon>Dikarya</taxon>
        <taxon>Ascomycota</taxon>
        <taxon>Pezizomycotina</taxon>
        <taxon>Eurotiomycetes</taxon>
        <taxon>Eurotiomycetidae</taxon>
        <taxon>Eurotiales</taxon>
        <taxon>Aspergillaceae</taxon>
        <taxon>Penicillium</taxon>
    </lineage>
</organism>
<comment type="caution">
    <text evidence="2">The sequence shown here is derived from an EMBL/GenBank/DDBJ whole genome shotgun (WGS) entry which is preliminary data.</text>
</comment>
<name>A0AAI9TF42_PENTH</name>
<reference evidence="2" key="1">
    <citation type="submission" date="2015-06" db="EMBL/GenBank/DDBJ databases">
        <authorList>
            <person name="Nguyen H."/>
        </authorList>
    </citation>
    <scope>NUCLEOTIDE SEQUENCE</scope>
    <source>
        <strain evidence="2">DAOM 180753</strain>
    </source>
</reference>
<dbReference type="AlphaFoldDB" id="A0AAI9TF42"/>
<proteinExistence type="predicted"/>
<gene>
    <name evidence="2" type="ORF">VN97_g7494</name>
</gene>
<feature type="signal peptide" evidence="1">
    <location>
        <begin position="1"/>
        <end position="20"/>
    </location>
</feature>
<dbReference type="Proteomes" id="UP001227192">
    <property type="component" value="Unassembled WGS sequence"/>
</dbReference>